<dbReference type="InterPro" id="IPR036259">
    <property type="entry name" value="MFS_trans_sf"/>
</dbReference>
<evidence type="ECO:0008006" key="10">
    <source>
        <dbReference type="Google" id="ProtNLM"/>
    </source>
</evidence>
<feature type="transmembrane region" description="Helical" evidence="7">
    <location>
        <begin position="31"/>
        <end position="53"/>
    </location>
</feature>
<dbReference type="PANTHER" id="PTHR23513">
    <property type="entry name" value="INTEGRAL MEMBRANE EFFLUX PROTEIN-RELATED"/>
    <property type="match status" value="1"/>
</dbReference>
<dbReference type="PANTHER" id="PTHR23513:SF6">
    <property type="entry name" value="MAJOR FACILITATOR SUPERFAMILY ASSOCIATED DOMAIN-CONTAINING PROTEIN"/>
    <property type="match status" value="1"/>
</dbReference>
<dbReference type="CDD" id="cd06173">
    <property type="entry name" value="MFS_MefA_like"/>
    <property type="match status" value="1"/>
</dbReference>
<evidence type="ECO:0000256" key="2">
    <source>
        <dbReference type="ARBA" id="ARBA00022475"/>
    </source>
</evidence>
<gene>
    <name evidence="8" type="ORF">GCM10009733_051370</name>
</gene>
<dbReference type="Proteomes" id="UP001500064">
    <property type="component" value="Unassembled WGS sequence"/>
</dbReference>
<feature type="transmembrane region" description="Helical" evidence="7">
    <location>
        <begin position="261"/>
        <end position="283"/>
    </location>
</feature>
<keyword evidence="2" id="KW-1003">Cell membrane</keyword>
<accession>A0ABN2FI72</accession>
<evidence type="ECO:0000256" key="7">
    <source>
        <dbReference type="SAM" id="Phobius"/>
    </source>
</evidence>
<protein>
    <recommendedName>
        <fullName evidence="10">MFS transporter</fullName>
    </recommendedName>
</protein>
<dbReference type="SUPFAM" id="SSF103473">
    <property type="entry name" value="MFS general substrate transporter"/>
    <property type="match status" value="1"/>
</dbReference>
<feature type="region of interest" description="Disordered" evidence="6">
    <location>
        <begin position="440"/>
        <end position="463"/>
    </location>
</feature>
<evidence type="ECO:0000256" key="4">
    <source>
        <dbReference type="ARBA" id="ARBA00022989"/>
    </source>
</evidence>
<evidence type="ECO:0000313" key="8">
    <source>
        <dbReference type="EMBL" id="GAA1647993.1"/>
    </source>
</evidence>
<evidence type="ECO:0000313" key="9">
    <source>
        <dbReference type="Proteomes" id="UP001500064"/>
    </source>
</evidence>
<feature type="transmembrane region" description="Helical" evidence="7">
    <location>
        <begin position="155"/>
        <end position="174"/>
    </location>
</feature>
<dbReference type="EMBL" id="BAAAMU010000039">
    <property type="protein sequence ID" value="GAA1647993.1"/>
    <property type="molecule type" value="Genomic_DNA"/>
</dbReference>
<evidence type="ECO:0000256" key="5">
    <source>
        <dbReference type="ARBA" id="ARBA00023136"/>
    </source>
</evidence>
<dbReference type="InterPro" id="IPR011701">
    <property type="entry name" value="MFS"/>
</dbReference>
<comment type="caution">
    <text evidence="8">The sequence shown here is derived from an EMBL/GenBank/DDBJ whole genome shotgun (WGS) entry which is preliminary data.</text>
</comment>
<feature type="transmembrane region" description="Helical" evidence="7">
    <location>
        <begin position="65"/>
        <end position="86"/>
    </location>
</feature>
<evidence type="ECO:0000256" key="3">
    <source>
        <dbReference type="ARBA" id="ARBA00022692"/>
    </source>
</evidence>
<proteinExistence type="predicted"/>
<comment type="subcellular location">
    <subcellularLocation>
        <location evidence="1">Cell membrane</location>
        <topology evidence="1">Multi-pass membrane protein</topology>
    </subcellularLocation>
</comment>
<keyword evidence="4 7" id="KW-1133">Transmembrane helix</keyword>
<evidence type="ECO:0000256" key="6">
    <source>
        <dbReference type="SAM" id="MobiDB-lite"/>
    </source>
</evidence>
<dbReference type="Pfam" id="PF07690">
    <property type="entry name" value="MFS_1"/>
    <property type="match status" value="1"/>
</dbReference>
<name>A0ABN2FI72_9ACTN</name>
<feature type="region of interest" description="Disordered" evidence="6">
    <location>
        <begin position="185"/>
        <end position="237"/>
    </location>
</feature>
<keyword evidence="5 7" id="KW-0472">Membrane</keyword>
<feature type="transmembrane region" description="Helical" evidence="7">
    <location>
        <begin position="129"/>
        <end position="149"/>
    </location>
</feature>
<evidence type="ECO:0000256" key="1">
    <source>
        <dbReference type="ARBA" id="ARBA00004651"/>
    </source>
</evidence>
<feature type="compositionally biased region" description="Low complexity" evidence="6">
    <location>
        <begin position="185"/>
        <end position="198"/>
    </location>
</feature>
<feature type="transmembrane region" description="Helical" evidence="7">
    <location>
        <begin position="92"/>
        <end position="117"/>
    </location>
</feature>
<keyword evidence="9" id="KW-1185">Reference proteome</keyword>
<reference evidence="8 9" key="1">
    <citation type="journal article" date="2019" name="Int. J. Syst. Evol. Microbiol.">
        <title>The Global Catalogue of Microorganisms (GCM) 10K type strain sequencing project: providing services to taxonomists for standard genome sequencing and annotation.</title>
        <authorList>
            <consortium name="The Broad Institute Genomics Platform"/>
            <consortium name="The Broad Institute Genome Sequencing Center for Infectious Disease"/>
            <person name="Wu L."/>
            <person name="Ma J."/>
        </authorList>
    </citation>
    <scope>NUCLEOTIDE SEQUENCE [LARGE SCALE GENOMIC DNA]</scope>
    <source>
        <strain evidence="8 9">JCM 13929</strain>
    </source>
</reference>
<dbReference type="Gene3D" id="1.20.1250.20">
    <property type="entry name" value="MFS general substrate transporter like domains"/>
    <property type="match status" value="1"/>
</dbReference>
<organism evidence="8 9">
    <name type="scientific">Nonomuraea maheshkhaliensis</name>
    <dbReference type="NCBI Taxonomy" id="419590"/>
    <lineage>
        <taxon>Bacteria</taxon>
        <taxon>Bacillati</taxon>
        <taxon>Actinomycetota</taxon>
        <taxon>Actinomycetes</taxon>
        <taxon>Streptosporangiales</taxon>
        <taxon>Streptosporangiaceae</taxon>
        <taxon>Nonomuraea</taxon>
    </lineage>
</organism>
<sequence length="463" mass="47393">MIGRCLSALATALIPTTLTLAVLRATDDAGALGIVLASELVPMLLLLPVGGVLADRLRPERVALFADLVRGVSQAAIAVELILGLYRLVDLALLSAIAGAAIAFGSPAVPRLVVAVVPGPARLRMNARIGMVTSLSSVAAPAIAGTVTVAAGPGWAAGLTAVLFAGSALTLSGIRTSTARPVEGYQGAEEGAEGQSAEKSPRGQSVAARGAGGGESLRGQGAAGVAANRGLESPEAKERGTFSAFGRDLGHGWREIRQRPWFLACVFGHGVWHFVAGLFLTLAPVTVVQDLGGETSWMVIVQSGTVGMVLGVFAAPRLPIRRPLALMQVGAAAYLLPMVALAIPGPVTVLAGAYFLAMFGLGVLIPLWETVVAEEIPERALGRVRSFDTLISFASRPFGLAVAAPLAGLTGVTALAVAGGVLVAAANLLAIAWSPTTPDPNARRRDNVDGPRSPRLGRKRPIA</sequence>
<feature type="transmembrane region" description="Helical" evidence="7">
    <location>
        <begin position="295"/>
        <end position="315"/>
    </location>
</feature>
<keyword evidence="3 7" id="KW-0812">Transmembrane</keyword>